<dbReference type="FunFam" id="3.40.50.970:FF:000012">
    <property type="entry name" value="Pyruvate:ferredoxin (Flavodoxin) oxidoreductase"/>
    <property type="match status" value="1"/>
</dbReference>
<dbReference type="eggNOG" id="COG0674">
    <property type="taxonomic scope" value="Bacteria"/>
</dbReference>
<sequence length="377" mass="40937">MTKKIITGNEAVAHAVRLSRTQVISAYPITPQTTVMETLARMWAAGDYGGEYVTVESENSALAYCIGAAYAGARAFTATSAHGLAYMHELIHWAAGARLPIVMTNANRAMGAPWCIEPDQLDTLSQRDTGWIQLYCADVQEILDTVLLAFGLAEKVRLPVLVSYDGFYLSHTYEAVEIPDQKTADSFLPAAPQQPAFDVEAPENRHGLVNSEQMAKLMKARFAATAAAGPEYAALNDGYLRLTGRGYPAVEYTGNSEAKTVFVTAGSMAQTIKSFISGRDEALVRIKQFRPFPVAELRYFLSQPQIQQVIIVDRNASMGVGGIFAQEVRSALYGLEQMPQTAEFNLAGGLDLTPKLLEKCLDAAGGGEKLIWAVNLL</sequence>
<dbReference type="CDD" id="cd07034">
    <property type="entry name" value="TPP_PYR_PFOR_IOR-alpha_like"/>
    <property type="match status" value="1"/>
</dbReference>
<keyword evidence="5" id="KW-0670">Pyruvate</keyword>
<dbReference type="InterPro" id="IPR033412">
    <property type="entry name" value="PFOR_II"/>
</dbReference>
<dbReference type="GO" id="GO:0006979">
    <property type="term" value="P:response to oxidative stress"/>
    <property type="evidence" value="ECO:0007669"/>
    <property type="project" value="TreeGrafter"/>
</dbReference>
<comment type="similarity">
    <text evidence="1">Belongs to the pyruvate:ferredoxin/flavodoxin oxidoreductase family.</text>
</comment>
<dbReference type="PANTHER" id="PTHR32154">
    <property type="entry name" value="PYRUVATE-FLAVODOXIN OXIDOREDUCTASE-RELATED"/>
    <property type="match status" value="1"/>
</dbReference>
<name>C0GJX2_DETAL</name>
<dbReference type="GO" id="GO:0016491">
    <property type="term" value="F:oxidoreductase activity"/>
    <property type="evidence" value="ECO:0007669"/>
    <property type="project" value="UniProtKB-KW"/>
</dbReference>
<dbReference type="Pfam" id="PF01855">
    <property type="entry name" value="POR_N"/>
    <property type="match status" value="1"/>
</dbReference>
<comment type="caution">
    <text evidence="5">The sequence shown here is derived from an EMBL/GenBank/DDBJ whole genome shotgun (WGS) entry which is preliminary data.</text>
</comment>
<evidence type="ECO:0000313" key="5">
    <source>
        <dbReference type="EMBL" id="EEG76341.1"/>
    </source>
</evidence>
<evidence type="ECO:0000256" key="2">
    <source>
        <dbReference type="ARBA" id="ARBA00023002"/>
    </source>
</evidence>
<dbReference type="SUPFAM" id="SSF52922">
    <property type="entry name" value="TK C-terminal domain-like"/>
    <property type="match status" value="1"/>
</dbReference>
<dbReference type="Proteomes" id="UP000006443">
    <property type="component" value="Unassembled WGS sequence"/>
</dbReference>
<dbReference type="Gene3D" id="3.40.50.970">
    <property type="match status" value="1"/>
</dbReference>
<dbReference type="InterPro" id="IPR050722">
    <property type="entry name" value="Pyruvate:ferred/Flavod_OxRd"/>
</dbReference>
<dbReference type="EMBL" id="ACJM01000019">
    <property type="protein sequence ID" value="EEG76341.1"/>
    <property type="molecule type" value="Genomic_DNA"/>
</dbReference>
<evidence type="ECO:0000259" key="3">
    <source>
        <dbReference type="Pfam" id="PF01855"/>
    </source>
</evidence>
<dbReference type="PANTHER" id="PTHR32154:SF0">
    <property type="entry name" value="PYRUVATE-FLAVODOXIN OXIDOREDUCTASE-RELATED"/>
    <property type="match status" value="1"/>
</dbReference>
<proteinExistence type="inferred from homology"/>
<accession>C0GJX2</accession>
<evidence type="ECO:0000256" key="1">
    <source>
        <dbReference type="ARBA" id="ARBA00009032"/>
    </source>
</evidence>
<feature type="domain" description="Pyruvate:ferredoxin oxidoreductase core" evidence="4">
    <location>
        <begin position="258"/>
        <end position="355"/>
    </location>
</feature>
<gene>
    <name evidence="5" type="ORF">DealDRAFT_2781</name>
</gene>
<organism evidence="5 6">
    <name type="scientific">Dethiobacter alkaliphilus AHT 1</name>
    <dbReference type="NCBI Taxonomy" id="555088"/>
    <lineage>
        <taxon>Bacteria</taxon>
        <taxon>Bacillati</taxon>
        <taxon>Bacillota</taxon>
        <taxon>Dethiobacteria</taxon>
        <taxon>Dethiobacterales</taxon>
        <taxon>Dethiobacteraceae</taxon>
        <taxon>Dethiobacter</taxon>
    </lineage>
</organism>
<dbReference type="InterPro" id="IPR009014">
    <property type="entry name" value="Transketo_C/PFOR_II"/>
</dbReference>
<dbReference type="RefSeq" id="WP_008518503.1">
    <property type="nucleotide sequence ID" value="NZ_ACJM01000019.1"/>
</dbReference>
<dbReference type="Gene3D" id="3.40.50.920">
    <property type="match status" value="1"/>
</dbReference>
<dbReference type="InterPro" id="IPR002880">
    <property type="entry name" value="Pyrv_Fd/Flavodoxin_OxRdtase_N"/>
</dbReference>
<dbReference type="InterPro" id="IPR029061">
    <property type="entry name" value="THDP-binding"/>
</dbReference>
<reference evidence="5 6" key="1">
    <citation type="submission" date="2009-02" db="EMBL/GenBank/DDBJ databases">
        <title>Sequencing of the draft genome and assembly of Dethiobacter alkaliphilus AHT 1.</title>
        <authorList>
            <consortium name="US DOE Joint Genome Institute (JGI-PGF)"/>
            <person name="Lucas S."/>
            <person name="Copeland A."/>
            <person name="Lapidus A."/>
            <person name="Glavina del Rio T."/>
            <person name="Dalin E."/>
            <person name="Tice H."/>
            <person name="Bruce D."/>
            <person name="Goodwin L."/>
            <person name="Pitluck S."/>
            <person name="Larimer F."/>
            <person name="Land M.L."/>
            <person name="Hauser L."/>
            <person name="Muyzer G."/>
        </authorList>
    </citation>
    <scope>NUCLEOTIDE SEQUENCE [LARGE SCALE GENOMIC DNA]</scope>
    <source>
        <strain evidence="5 6">AHT 1</strain>
    </source>
</reference>
<dbReference type="Pfam" id="PF17147">
    <property type="entry name" value="PFOR_II"/>
    <property type="match status" value="1"/>
</dbReference>
<feature type="domain" description="Pyruvate flavodoxin/ferredoxin oxidoreductase pyrimidine binding" evidence="3">
    <location>
        <begin position="17"/>
        <end position="226"/>
    </location>
</feature>
<keyword evidence="2" id="KW-0560">Oxidoreductase</keyword>
<keyword evidence="6" id="KW-1185">Reference proteome</keyword>
<dbReference type="STRING" id="555088.DealDRAFT_2781"/>
<dbReference type="AlphaFoldDB" id="C0GJX2"/>
<protein>
    <submittedName>
        <fullName evidence="5">Pyruvate flavodoxin/ferredoxin oxidoreductase domain protein</fullName>
    </submittedName>
</protein>
<evidence type="ECO:0000259" key="4">
    <source>
        <dbReference type="Pfam" id="PF17147"/>
    </source>
</evidence>
<evidence type="ECO:0000313" key="6">
    <source>
        <dbReference type="Proteomes" id="UP000006443"/>
    </source>
</evidence>
<dbReference type="SUPFAM" id="SSF52518">
    <property type="entry name" value="Thiamin diphosphate-binding fold (THDP-binding)"/>
    <property type="match status" value="1"/>
</dbReference>